<keyword evidence="6" id="KW-1185">Reference proteome</keyword>
<sequence>MTPILIHDLDDPRIAEYRSLKATNATRHLGHFVVEGERLVERLIASRFPVASVLVTDRHVEKLGTTLPEGAPVYVVPSDRIHDLVGYSFHRGAMACGIKLPPPDWRALWGAATGPLTFAVCPQVSNPENLGSIARLCDAFDVAGILAGPSCPDPLSRRVLRVSMGSALRVPIIVADDLLGLASELESGLGVAFLAAVADDGEPFGLVDPPRRLGLVLGDEDRGVDADWLRRCSRAITIPMPGKASSLNVSTAAAILLYHFTRRERA</sequence>
<dbReference type="EMBL" id="JARRAG010000002">
    <property type="protein sequence ID" value="MDG3006455.1"/>
    <property type="molecule type" value="Genomic_DNA"/>
</dbReference>
<organism evidence="5 6">
    <name type="scientific">Paludisphaera mucosa</name>
    <dbReference type="NCBI Taxonomy" id="3030827"/>
    <lineage>
        <taxon>Bacteria</taxon>
        <taxon>Pseudomonadati</taxon>
        <taxon>Planctomycetota</taxon>
        <taxon>Planctomycetia</taxon>
        <taxon>Isosphaerales</taxon>
        <taxon>Isosphaeraceae</taxon>
        <taxon>Paludisphaera</taxon>
    </lineage>
</organism>
<gene>
    <name evidence="5" type="ORF">PZE19_22010</name>
</gene>
<dbReference type="Pfam" id="PF00588">
    <property type="entry name" value="SpoU_methylase"/>
    <property type="match status" value="1"/>
</dbReference>
<dbReference type="Pfam" id="PF22435">
    <property type="entry name" value="MRM3-like_sub_bind"/>
    <property type="match status" value="1"/>
</dbReference>
<feature type="domain" description="MRM3-like substrate binding" evidence="4">
    <location>
        <begin position="12"/>
        <end position="81"/>
    </location>
</feature>
<dbReference type="PANTHER" id="PTHR43191:SF12">
    <property type="entry name" value="RRNA METHYLASE"/>
    <property type="match status" value="1"/>
</dbReference>
<protein>
    <submittedName>
        <fullName evidence="5">RNA methyltransferase</fullName>
    </submittedName>
</protein>
<evidence type="ECO:0000313" key="6">
    <source>
        <dbReference type="Proteomes" id="UP001216907"/>
    </source>
</evidence>
<evidence type="ECO:0000313" key="5">
    <source>
        <dbReference type="EMBL" id="MDG3006455.1"/>
    </source>
</evidence>
<dbReference type="InterPro" id="IPR001537">
    <property type="entry name" value="SpoU_MeTrfase"/>
</dbReference>
<reference evidence="5 6" key="1">
    <citation type="submission" date="2023-03" db="EMBL/GenBank/DDBJ databases">
        <title>Paludisphaera mucosa sp. nov. a novel planctomycete from northern fen.</title>
        <authorList>
            <person name="Ivanova A."/>
        </authorList>
    </citation>
    <scope>NUCLEOTIDE SEQUENCE [LARGE SCALE GENOMIC DNA]</scope>
    <source>
        <strain evidence="5 6">Pla2</strain>
    </source>
</reference>
<dbReference type="InterPro" id="IPR051259">
    <property type="entry name" value="rRNA_Methyltransferase"/>
</dbReference>
<dbReference type="SUPFAM" id="SSF75217">
    <property type="entry name" value="alpha/beta knot"/>
    <property type="match status" value="1"/>
</dbReference>
<evidence type="ECO:0000259" key="3">
    <source>
        <dbReference type="Pfam" id="PF00588"/>
    </source>
</evidence>
<dbReference type="PANTHER" id="PTHR43191">
    <property type="entry name" value="RRNA METHYLTRANSFERASE 3"/>
    <property type="match status" value="1"/>
</dbReference>
<evidence type="ECO:0000256" key="2">
    <source>
        <dbReference type="ARBA" id="ARBA00022679"/>
    </source>
</evidence>
<accession>A0ABT6FFV3</accession>
<evidence type="ECO:0000259" key="4">
    <source>
        <dbReference type="Pfam" id="PF22435"/>
    </source>
</evidence>
<name>A0ABT6FFV3_9BACT</name>
<dbReference type="InterPro" id="IPR029026">
    <property type="entry name" value="tRNA_m1G_MTases_N"/>
</dbReference>
<dbReference type="SUPFAM" id="SSF55315">
    <property type="entry name" value="L30e-like"/>
    <property type="match status" value="1"/>
</dbReference>
<comment type="caution">
    <text evidence="5">The sequence shown here is derived from an EMBL/GenBank/DDBJ whole genome shotgun (WGS) entry which is preliminary data.</text>
</comment>
<dbReference type="CDD" id="cd18095">
    <property type="entry name" value="SpoU-like_rRNA-MTase"/>
    <property type="match status" value="1"/>
</dbReference>
<dbReference type="GO" id="GO:0032259">
    <property type="term" value="P:methylation"/>
    <property type="evidence" value="ECO:0007669"/>
    <property type="project" value="UniProtKB-KW"/>
</dbReference>
<dbReference type="Gene3D" id="3.30.1330.30">
    <property type="match status" value="1"/>
</dbReference>
<dbReference type="RefSeq" id="WP_277862752.1">
    <property type="nucleotide sequence ID" value="NZ_JARRAG010000002.1"/>
</dbReference>
<proteinExistence type="predicted"/>
<dbReference type="InterPro" id="IPR029028">
    <property type="entry name" value="Alpha/beta_knot_MTases"/>
</dbReference>
<evidence type="ECO:0000256" key="1">
    <source>
        <dbReference type="ARBA" id="ARBA00022603"/>
    </source>
</evidence>
<feature type="domain" description="tRNA/rRNA methyltransferase SpoU type" evidence="3">
    <location>
        <begin position="120"/>
        <end position="258"/>
    </location>
</feature>
<dbReference type="InterPro" id="IPR029064">
    <property type="entry name" value="Ribosomal_eL30-like_sf"/>
</dbReference>
<dbReference type="InterPro" id="IPR053888">
    <property type="entry name" value="MRM3-like_sub_bind"/>
</dbReference>
<keyword evidence="1 5" id="KW-0489">Methyltransferase</keyword>
<keyword evidence="2" id="KW-0808">Transferase</keyword>
<dbReference type="Proteomes" id="UP001216907">
    <property type="component" value="Unassembled WGS sequence"/>
</dbReference>
<dbReference type="Gene3D" id="3.40.1280.10">
    <property type="match status" value="1"/>
</dbReference>
<dbReference type="GO" id="GO:0008168">
    <property type="term" value="F:methyltransferase activity"/>
    <property type="evidence" value="ECO:0007669"/>
    <property type="project" value="UniProtKB-KW"/>
</dbReference>